<comment type="caution">
    <text evidence="7">Lacks conserved residue(s) required for the propagation of feature annotation.</text>
</comment>
<evidence type="ECO:0000313" key="10">
    <source>
        <dbReference type="EMBL" id="MBC8575653.1"/>
    </source>
</evidence>
<keyword evidence="7" id="KW-0963">Cytoplasm</keyword>
<dbReference type="SUPFAM" id="SSF53697">
    <property type="entry name" value="SIS domain"/>
    <property type="match status" value="1"/>
</dbReference>
<evidence type="ECO:0000256" key="3">
    <source>
        <dbReference type="ARBA" id="ARBA00022432"/>
    </source>
</evidence>
<dbReference type="GO" id="GO:0004347">
    <property type="term" value="F:glucose-6-phosphate isomerase activity"/>
    <property type="evidence" value="ECO:0007669"/>
    <property type="project" value="UniProtKB-EC"/>
</dbReference>
<dbReference type="InterPro" id="IPR035482">
    <property type="entry name" value="SIS_PGI_2"/>
</dbReference>
<comment type="similarity">
    <text evidence="2 7 8">Belongs to the GPI family.</text>
</comment>
<proteinExistence type="inferred from homology"/>
<dbReference type="InterPro" id="IPR035476">
    <property type="entry name" value="SIS_PGI_1"/>
</dbReference>
<evidence type="ECO:0000256" key="2">
    <source>
        <dbReference type="ARBA" id="ARBA00006604"/>
    </source>
</evidence>
<comment type="pathway">
    <text evidence="1 7 8">Carbohydrate degradation; glycolysis; D-glyceraldehyde 3-phosphate and glycerone phosphate from D-glucose: step 2/4.</text>
</comment>
<keyword evidence="5 7" id="KW-0413">Isomerase</keyword>
<evidence type="ECO:0000256" key="6">
    <source>
        <dbReference type="ARBA" id="ARBA00029321"/>
    </source>
</evidence>
<dbReference type="HAMAP" id="MF_00473">
    <property type="entry name" value="G6P_isomerase"/>
    <property type="match status" value="1"/>
</dbReference>
<gene>
    <name evidence="7" type="primary">pgi</name>
    <name evidence="10" type="ORF">H8717_04400</name>
</gene>
<dbReference type="InterPro" id="IPR046348">
    <property type="entry name" value="SIS_dom_sf"/>
</dbReference>
<dbReference type="Gene3D" id="3.40.50.10490">
    <property type="entry name" value="Glucose-6-phosphate isomerase like protein, domain 1"/>
    <property type="match status" value="2"/>
</dbReference>
<dbReference type="PRINTS" id="PR00662">
    <property type="entry name" value="G6PISOMERASE"/>
</dbReference>
<dbReference type="InterPro" id="IPR001347">
    <property type="entry name" value="SIS_dom"/>
</dbReference>
<evidence type="ECO:0000256" key="1">
    <source>
        <dbReference type="ARBA" id="ARBA00004926"/>
    </source>
</evidence>
<dbReference type="CDD" id="cd05016">
    <property type="entry name" value="SIS_PGI_2"/>
    <property type="match status" value="1"/>
</dbReference>
<feature type="active site" evidence="7">
    <location>
        <position position="420"/>
    </location>
</feature>
<dbReference type="RefSeq" id="WP_262399277.1">
    <property type="nucleotide sequence ID" value="NZ_JACRTB010000006.1"/>
</dbReference>
<dbReference type="Proteomes" id="UP000658131">
    <property type="component" value="Unassembled WGS sequence"/>
</dbReference>
<comment type="pathway">
    <text evidence="7">Carbohydrate biosynthesis; gluconeogenesis.</text>
</comment>
<protein>
    <recommendedName>
        <fullName evidence="7">Glucose-6-phosphate isomerase</fullName>
        <shortName evidence="7">GPI</shortName>
        <ecNumber evidence="7">5.3.1.9</ecNumber>
    </recommendedName>
    <alternativeName>
        <fullName evidence="7">Phosphoglucose isomerase</fullName>
        <shortName evidence="7">PGI</shortName>
    </alternativeName>
    <alternativeName>
        <fullName evidence="7">Phosphohexose isomerase</fullName>
        <shortName evidence="7">PHI</shortName>
    </alternativeName>
</protein>
<dbReference type="PROSITE" id="PS51464">
    <property type="entry name" value="SIS"/>
    <property type="match status" value="1"/>
</dbReference>
<evidence type="ECO:0000313" key="11">
    <source>
        <dbReference type="Proteomes" id="UP000658131"/>
    </source>
</evidence>
<feature type="domain" description="SIS" evidence="9">
    <location>
        <begin position="64"/>
        <end position="234"/>
    </location>
</feature>
<dbReference type="NCBIfam" id="NF010697">
    <property type="entry name" value="PRK14097.1"/>
    <property type="match status" value="1"/>
</dbReference>
<comment type="catalytic activity">
    <reaction evidence="6 7 8">
        <text>alpha-D-glucose 6-phosphate = beta-D-fructose 6-phosphate</text>
        <dbReference type="Rhea" id="RHEA:11816"/>
        <dbReference type="ChEBI" id="CHEBI:57634"/>
        <dbReference type="ChEBI" id="CHEBI:58225"/>
        <dbReference type="EC" id="5.3.1.9"/>
    </reaction>
</comment>
<keyword evidence="11" id="KW-1185">Reference proteome</keyword>
<dbReference type="PROSITE" id="PS51463">
    <property type="entry name" value="P_GLUCOSE_ISOMERASE_3"/>
    <property type="match status" value="1"/>
</dbReference>
<feature type="active site" description="Proton donor" evidence="7">
    <location>
        <position position="285"/>
    </location>
</feature>
<evidence type="ECO:0000256" key="5">
    <source>
        <dbReference type="ARBA" id="ARBA00023235"/>
    </source>
</evidence>
<comment type="caution">
    <text evidence="10">The sequence shown here is derived from an EMBL/GenBank/DDBJ whole genome shotgun (WGS) entry which is preliminary data.</text>
</comment>
<keyword evidence="3 7" id="KW-0312">Gluconeogenesis</keyword>
<accession>A0ABR7NJ52</accession>
<dbReference type="InterPro" id="IPR001672">
    <property type="entry name" value="G6P_Isomerase"/>
</dbReference>
<sequence>MALSIDFTYLDQMISPARRREIAPEILAAQKTLLGKSGAGSDFLGWLDPAALNSPGELSRLEACAERLAAQSGAVLVVGIGGSYLGARAAVEYLVSPLYNSIPKKTPDLWFVGNDVSASHLAEVLSACRGQEISVIVISKSGTTTEPAVAFRVLKKELARRYGGDAASHVVAITDRARGALLAMARAEGYETFVIPDDVGGRFSVLTPVGLLPIALAGVDVRSLIAGAADAASFCASPDFDSNICLQYAAARNLLLRAGRSVELFCGWNPCFTMTAEWLKQLFGESEGKDHKGLFPASAAFTTDLHSLGQFIQDGSRILFETVVSIGEDTASLSVEAEDGDPDGLNYLAGMPLGEINHRAERAVAMAHRSGGTPSIILTTPSRSAYEYGWMLYFFEFACGVSGYTLGVNPFDQPGVEDYKKNMFALLGKPGYEALAAQLSNK</sequence>
<name>A0ABR7NJ52_9FIRM</name>
<comment type="function">
    <text evidence="7">Catalyzes the reversible isomerization of glucose-6-phosphate to fructose-6-phosphate.</text>
</comment>
<evidence type="ECO:0000259" key="9">
    <source>
        <dbReference type="PROSITE" id="PS51464"/>
    </source>
</evidence>
<dbReference type="PANTHER" id="PTHR11469">
    <property type="entry name" value="GLUCOSE-6-PHOSPHATE ISOMERASE"/>
    <property type="match status" value="1"/>
</dbReference>
<comment type="subcellular location">
    <subcellularLocation>
        <location evidence="7">Cytoplasm</location>
    </subcellularLocation>
</comment>
<dbReference type="InterPro" id="IPR018189">
    <property type="entry name" value="Phosphoglucose_isomerase_CS"/>
</dbReference>
<dbReference type="EMBL" id="JACRTB010000006">
    <property type="protein sequence ID" value="MBC8575653.1"/>
    <property type="molecule type" value="Genomic_DNA"/>
</dbReference>
<evidence type="ECO:0000256" key="8">
    <source>
        <dbReference type="RuleBase" id="RU000612"/>
    </source>
</evidence>
<organism evidence="10 11">
    <name type="scientific">Yanshouia hominis</name>
    <dbReference type="NCBI Taxonomy" id="2763673"/>
    <lineage>
        <taxon>Bacteria</taxon>
        <taxon>Bacillati</taxon>
        <taxon>Bacillota</taxon>
        <taxon>Clostridia</taxon>
        <taxon>Eubacteriales</taxon>
        <taxon>Oscillospiraceae</taxon>
        <taxon>Yanshouia</taxon>
    </lineage>
</organism>
<dbReference type="Pfam" id="PF00342">
    <property type="entry name" value="PGI"/>
    <property type="match status" value="1"/>
</dbReference>
<evidence type="ECO:0000256" key="7">
    <source>
        <dbReference type="HAMAP-Rule" id="MF_00473"/>
    </source>
</evidence>
<dbReference type="EC" id="5.3.1.9" evidence="7"/>
<dbReference type="PROSITE" id="PS00765">
    <property type="entry name" value="P_GLUCOSE_ISOMERASE_1"/>
    <property type="match status" value="1"/>
</dbReference>
<dbReference type="PANTHER" id="PTHR11469:SF1">
    <property type="entry name" value="GLUCOSE-6-PHOSPHATE ISOMERASE"/>
    <property type="match status" value="1"/>
</dbReference>
<evidence type="ECO:0000256" key="4">
    <source>
        <dbReference type="ARBA" id="ARBA00023152"/>
    </source>
</evidence>
<keyword evidence="4 7" id="KW-0324">Glycolysis</keyword>
<dbReference type="CDD" id="cd05015">
    <property type="entry name" value="SIS_PGI_1"/>
    <property type="match status" value="1"/>
</dbReference>
<reference evidence="10 11" key="1">
    <citation type="submission" date="2020-08" db="EMBL/GenBank/DDBJ databases">
        <title>Genome public.</title>
        <authorList>
            <person name="Liu C."/>
            <person name="Sun Q."/>
        </authorList>
    </citation>
    <scope>NUCLEOTIDE SEQUENCE [LARGE SCALE GENOMIC DNA]</scope>
    <source>
        <strain evidence="10 11">BX1</strain>
    </source>
</reference>